<dbReference type="EMBL" id="JAFNEN010000141">
    <property type="protein sequence ID" value="KAG8192324.1"/>
    <property type="molecule type" value="Genomic_DNA"/>
</dbReference>
<reference evidence="2 3" key="1">
    <citation type="journal article" date="2022" name="Nat. Ecol. Evol.">
        <title>A masculinizing supergene underlies an exaggerated male reproductive morph in a spider.</title>
        <authorList>
            <person name="Hendrickx F."/>
            <person name="De Corte Z."/>
            <person name="Sonet G."/>
            <person name="Van Belleghem S.M."/>
            <person name="Kostlbacher S."/>
            <person name="Vangestel C."/>
        </authorList>
    </citation>
    <scope>NUCLEOTIDE SEQUENCE [LARGE SCALE GENOMIC DNA]</scope>
    <source>
        <strain evidence="2">W744_W776</strain>
    </source>
</reference>
<protein>
    <submittedName>
        <fullName evidence="2">Uncharacterized protein</fullName>
    </submittedName>
</protein>
<name>A0AAV6V8N1_9ARAC</name>
<evidence type="ECO:0000256" key="1">
    <source>
        <dbReference type="SAM" id="MobiDB-lite"/>
    </source>
</evidence>
<keyword evidence="3" id="KW-1185">Reference proteome</keyword>
<evidence type="ECO:0000313" key="2">
    <source>
        <dbReference type="EMBL" id="KAG8192324.1"/>
    </source>
</evidence>
<dbReference type="Proteomes" id="UP000827092">
    <property type="component" value="Unassembled WGS sequence"/>
</dbReference>
<dbReference type="AlphaFoldDB" id="A0AAV6V8N1"/>
<organism evidence="2 3">
    <name type="scientific">Oedothorax gibbosus</name>
    <dbReference type="NCBI Taxonomy" id="931172"/>
    <lineage>
        <taxon>Eukaryota</taxon>
        <taxon>Metazoa</taxon>
        <taxon>Ecdysozoa</taxon>
        <taxon>Arthropoda</taxon>
        <taxon>Chelicerata</taxon>
        <taxon>Arachnida</taxon>
        <taxon>Araneae</taxon>
        <taxon>Araneomorphae</taxon>
        <taxon>Entelegynae</taxon>
        <taxon>Araneoidea</taxon>
        <taxon>Linyphiidae</taxon>
        <taxon>Erigoninae</taxon>
        <taxon>Oedothorax</taxon>
    </lineage>
</organism>
<proteinExistence type="predicted"/>
<gene>
    <name evidence="2" type="ORF">JTE90_002144</name>
</gene>
<comment type="caution">
    <text evidence="2">The sequence shown here is derived from an EMBL/GenBank/DDBJ whole genome shotgun (WGS) entry which is preliminary data.</text>
</comment>
<evidence type="ECO:0000313" key="3">
    <source>
        <dbReference type="Proteomes" id="UP000827092"/>
    </source>
</evidence>
<feature type="region of interest" description="Disordered" evidence="1">
    <location>
        <begin position="80"/>
        <end position="114"/>
    </location>
</feature>
<accession>A0AAV6V8N1</accession>
<sequence length="645" mass="73626">MNGVMPNPQYMPSPHGLAKRIRLHHSTDFYLDDSQDNDQLDSFNEDINKELFKTSHIYSGDSKFTNQCLNFDLASSDESRFNSASTFPNEDRQKVTENTDAGVKPKDVTNGYESGTFKRIGDDISIKSGKLSEAHPQTDTRTESVESSFDTDNCSLVGAKSWTIDVTLKKLEPECEDLKGSHCKTPDFTSVKHEPKVNFGEEAIESSSSDFVRRSSSKITNDTSMKHGLESSIELAVSDTVSSPDVVPRLYRPNVSSAKPELNNDVELNYGDSTSDLVSRFQCKRQLKEKSTEVVHEPHKLKDNPNILRPSVIVPNKLLNFKPCFREDGIKELGDKIRQCVKSYKSEDNLRHENSVFRRKGSNFNYGTCENVKTEKSILKTKNMLVKNLNPYGRSPGQTYAKIVKRLPDYKQFSNVFQKAAWNMKHKNCFQISSSVDTTQSKIFNNVINTHKSKAIHDKNTLKKWQLNVIEDMEELEDFLDYVSGKISELSLAIRSIRKDIQLLDVESEDISVPLHYIKNTHFFDGNNLITSTRSEMLELGGYLLKKILSVRQKCEDISKAYRRNLVMVSRSLYKLCSIPIETKIIEERETVFGFFDEIEKLIETIEVSEQALEEQRNSNFAELNELQTPLKKFQKLDSLLDELC</sequence>
<feature type="compositionally biased region" description="Basic and acidic residues" evidence="1">
    <location>
        <begin position="89"/>
        <end position="107"/>
    </location>
</feature>